<dbReference type="GO" id="GO:0032006">
    <property type="term" value="P:regulation of TOR signaling"/>
    <property type="evidence" value="ECO:0007669"/>
    <property type="project" value="TreeGrafter"/>
</dbReference>
<dbReference type="RefSeq" id="XP_013413831.1">
    <property type="nucleotide sequence ID" value="XM_013558377.2"/>
</dbReference>
<evidence type="ECO:0000313" key="2">
    <source>
        <dbReference type="Proteomes" id="UP000085678"/>
    </source>
</evidence>
<proteinExistence type="predicted"/>
<evidence type="ECO:0000256" key="1">
    <source>
        <dbReference type="SAM" id="MobiDB-lite"/>
    </source>
</evidence>
<feature type="compositionally biased region" description="Polar residues" evidence="1">
    <location>
        <begin position="108"/>
        <end position="121"/>
    </location>
</feature>
<dbReference type="OMA" id="LNKWECA"/>
<reference evidence="3" key="1">
    <citation type="submission" date="2025-08" db="UniProtKB">
        <authorList>
            <consortium name="RefSeq"/>
        </authorList>
    </citation>
    <scope>IDENTIFICATION</scope>
    <source>
        <tissue evidence="3">Gonads</tissue>
    </source>
</reference>
<sequence>MSSRMRTVSFVERVEFDFQGNLFNQAIALGDVDNDQLNELVVGNIDGELSVFKGGDLQKPWARASDLGTITCVGVGDVCNTGRNLLVSHSSAGGFYLFDFRKDKKSQESPVLDSSHNSSGDATDAEMKPCHKQNLPANSKVMIIADVDGDNHVELVIGYSDRMVRTFRWVGSRDLLDPSSDLAGKFEMVDKWQLAAQIGAITLHTNTEGKTCLMVAQPGGTYVTLYSSDGGSLTQTDNTSESDRSVSPTLTFHPLSSARARNPGVTTEIVGDIQKPGGVEDKGTFYALCTLDGTLMLVEDDKILWSFQVDHQLFGLTKLDFTGDGSDEVIVCSWDGQTYIVNNSNQVVRFQFEEDVAAFCAGFYSVNGTNVPCLIYVTFNNKIYVYYNIRMPQIQSTNLLETMQTMPETNDLLSYFNIDASDPSQLKNLYHWCLYGKHDKPV</sequence>
<dbReference type="InParanoid" id="A0A1S3JUQ6"/>
<name>A0A1S3JUQ6_LINAN</name>
<gene>
    <name evidence="3" type="primary">LOC106176140</name>
</gene>
<feature type="region of interest" description="Disordered" evidence="1">
    <location>
        <begin position="108"/>
        <end position="130"/>
    </location>
</feature>
<dbReference type="Proteomes" id="UP000085678">
    <property type="component" value="Unplaced"/>
</dbReference>
<evidence type="ECO:0000313" key="3">
    <source>
        <dbReference type="RefSeq" id="XP_013413831.1"/>
    </source>
</evidence>
<organism evidence="2 3">
    <name type="scientific">Lingula anatina</name>
    <name type="common">Brachiopod</name>
    <name type="synonym">Lingula unguis</name>
    <dbReference type="NCBI Taxonomy" id="7574"/>
    <lineage>
        <taxon>Eukaryota</taxon>
        <taxon>Metazoa</taxon>
        <taxon>Spiralia</taxon>
        <taxon>Lophotrochozoa</taxon>
        <taxon>Brachiopoda</taxon>
        <taxon>Linguliformea</taxon>
        <taxon>Lingulata</taxon>
        <taxon>Lingulida</taxon>
        <taxon>Linguloidea</taxon>
        <taxon>Lingulidae</taxon>
        <taxon>Lingula</taxon>
    </lineage>
</organism>
<accession>A0A1S3JUQ6</accession>
<dbReference type="KEGG" id="lak:106176140"/>
<dbReference type="AlphaFoldDB" id="A0A1S3JUQ6"/>
<protein>
    <submittedName>
        <fullName evidence="3">KICSTOR complex protein ITFG2 isoform X1</fullName>
    </submittedName>
</protein>
<dbReference type="SUPFAM" id="SSF69318">
    <property type="entry name" value="Integrin alpha N-terminal domain"/>
    <property type="match status" value="1"/>
</dbReference>
<dbReference type="PANTHER" id="PTHR16317">
    <property type="entry name" value="INTEGRIN ALPHA REPEAT DOMAIN-CONTAINING"/>
    <property type="match status" value="1"/>
</dbReference>
<dbReference type="GeneID" id="106176140"/>
<dbReference type="OrthoDB" id="9996127at2759"/>
<dbReference type="InterPro" id="IPR028994">
    <property type="entry name" value="Integrin_alpha_N"/>
</dbReference>
<dbReference type="STRING" id="7574.A0A1S3JUQ6"/>
<keyword evidence="2" id="KW-1185">Reference proteome</keyword>
<dbReference type="InterPro" id="IPR031793">
    <property type="entry name" value="KICSTOR_ITFG2"/>
</dbReference>
<dbReference type="PANTHER" id="PTHR16317:SF1">
    <property type="entry name" value="KICSTOR COMPLEX PROTEIN ITFG2"/>
    <property type="match status" value="1"/>
</dbReference>
<dbReference type="Pfam" id="PF15907">
    <property type="entry name" value="Itfg2"/>
    <property type="match status" value="1"/>
</dbReference>